<protein>
    <recommendedName>
        <fullName evidence="2">PIN domain-containing protein</fullName>
    </recommendedName>
</protein>
<accession>A0A7C3RDG5</accession>
<gene>
    <name evidence="1" type="ORF">ENW66_05250</name>
</gene>
<evidence type="ECO:0000313" key="1">
    <source>
        <dbReference type="EMBL" id="HFW32340.1"/>
    </source>
</evidence>
<sequence>MGRIYIETSVVVDYIKMKIKRDRDLDANFRRELAKLRNLESRFSFVILESSLGEAIGQCLKKGWKDQDVFEALSCFLRNTGAEIVRSGKTNTDPWNEEYNVFERANKIIEVEWSGESHWGMDIHDIWFLSQVSLDPDCKYIWTRDRRILDYGSTYIEMVCERKINVVETLAGIK</sequence>
<reference evidence="1" key="1">
    <citation type="journal article" date="2020" name="mSystems">
        <title>Genome- and Community-Level Interaction Insights into Carbon Utilization and Element Cycling Functions of Hydrothermarchaeota in Hydrothermal Sediment.</title>
        <authorList>
            <person name="Zhou Z."/>
            <person name="Liu Y."/>
            <person name="Xu W."/>
            <person name="Pan J."/>
            <person name="Luo Z.H."/>
            <person name="Li M."/>
        </authorList>
    </citation>
    <scope>NUCLEOTIDE SEQUENCE [LARGE SCALE GENOMIC DNA]</scope>
    <source>
        <strain evidence="1">SpSt-87</strain>
    </source>
</reference>
<proteinExistence type="predicted"/>
<dbReference type="EMBL" id="DTLB01000032">
    <property type="protein sequence ID" value="HFW32340.1"/>
    <property type="molecule type" value="Genomic_DNA"/>
</dbReference>
<evidence type="ECO:0008006" key="2">
    <source>
        <dbReference type="Google" id="ProtNLM"/>
    </source>
</evidence>
<name>A0A7C3RDG5_ARCFL</name>
<dbReference type="AlphaFoldDB" id="A0A7C3RDG5"/>
<organism evidence="1">
    <name type="scientific">Archaeoglobus fulgidus</name>
    <dbReference type="NCBI Taxonomy" id="2234"/>
    <lineage>
        <taxon>Archaea</taxon>
        <taxon>Methanobacteriati</taxon>
        <taxon>Methanobacteriota</taxon>
        <taxon>Archaeoglobi</taxon>
        <taxon>Archaeoglobales</taxon>
        <taxon>Archaeoglobaceae</taxon>
        <taxon>Archaeoglobus</taxon>
    </lineage>
</organism>
<comment type="caution">
    <text evidence="1">The sequence shown here is derived from an EMBL/GenBank/DDBJ whole genome shotgun (WGS) entry which is preliminary data.</text>
</comment>